<sequence length="177" mass="20165">MAITELALLRLKSPGDRTIEDPSYVYLLGGWESTTTYFDDWGHVEWIVHIDINPREAKTHERIPLDAPMIAIRRYFLTMGQRDAFLQLFHVIKGRPLTIIALRTLQGGLRMELRETTAGGQGNREFVLFSGWDDVTVNGWVEESGFEEFVREALAGTDIKHVGLWEGTDRPEEEGSC</sequence>
<dbReference type="RefSeq" id="XP_033426555.1">
    <property type="nucleotide sequence ID" value="XM_033570523.1"/>
</dbReference>
<dbReference type="EMBL" id="QUQM01000004">
    <property type="protein sequence ID" value="KAA8647194.1"/>
    <property type="molecule type" value="Genomic_DNA"/>
</dbReference>
<organism evidence="1 2">
    <name type="scientific">Aspergillus tanneri</name>
    <dbReference type="NCBI Taxonomy" id="1220188"/>
    <lineage>
        <taxon>Eukaryota</taxon>
        <taxon>Fungi</taxon>
        <taxon>Dikarya</taxon>
        <taxon>Ascomycota</taxon>
        <taxon>Pezizomycotina</taxon>
        <taxon>Eurotiomycetes</taxon>
        <taxon>Eurotiomycetidae</taxon>
        <taxon>Eurotiales</taxon>
        <taxon>Aspergillaceae</taxon>
        <taxon>Aspergillus</taxon>
        <taxon>Aspergillus subgen. Circumdati</taxon>
    </lineage>
</organism>
<dbReference type="VEuPathDB" id="FungiDB:EYZ11_011129"/>
<accession>A0A5M9MP36</accession>
<dbReference type="AlphaFoldDB" id="A0A5M9MP36"/>
<dbReference type="Proteomes" id="UP000324241">
    <property type="component" value="Unassembled WGS sequence"/>
</dbReference>
<gene>
    <name evidence="1" type="ORF">ATNIH1004_005884</name>
</gene>
<evidence type="ECO:0000313" key="1">
    <source>
        <dbReference type="EMBL" id="KAA8647194.1"/>
    </source>
</evidence>
<name>A0A5M9MP36_9EURO</name>
<comment type="caution">
    <text evidence="1">The sequence shown here is derived from an EMBL/GenBank/DDBJ whole genome shotgun (WGS) entry which is preliminary data.</text>
</comment>
<reference evidence="1 2" key="1">
    <citation type="submission" date="2019-08" db="EMBL/GenBank/DDBJ databases">
        <title>The genome sequence of a newly discovered highly antifungal drug resistant Aspergillus species, Aspergillus tanneri NIH 1004.</title>
        <authorList>
            <person name="Mounaud S."/>
            <person name="Singh I."/>
            <person name="Joardar V."/>
            <person name="Pakala S."/>
            <person name="Pakala S."/>
            <person name="Venepally P."/>
            <person name="Chung J.K."/>
            <person name="Losada L."/>
            <person name="Nierman W.C."/>
        </authorList>
    </citation>
    <scope>NUCLEOTIDE SEQUENCE [LARGE SCALE GENOMIC DNA]</scope>
    <source>
        <strain evidence="1 2">NIH1004</strain>
    </source>
</reference>
<proteinExistence type="predicted"/>
<dbReference type="PANTHER" id="PTHR42052:SF1">
    <property type="entry name" value="ABM DOMAIN-CONTAINING PROTEIN"/>
    <property type="match status" value="1"/>
</dbReference>
<dbReference type="PANTHER" id="PTHR42052">
    <property type="entry name" value="ABM DOMAIN-CONTAINING PROTEIN"/>
    <property type="match status" value="1"/>
</dbReference>
<dbReference type="GeneID" id="54328586"/>
<dbReference type="OrthoDB" id="3542212at2759"/>
<protein>
    <submittedName>
        <fullName evidence="1">Uncharacterized protein</fullName>
    </submittedName>
</protein>
<evidence type="ECO:0000313" key="2">
    <source>
        <dbReference type="Proteomes" id="UP000324241"/>
    </source>
</evidence>